<dbReference type="AlphaFoldDB" id="A0A8H8P5W3"/>
<accession>A0A8H8P5W3</accession>
<evidence type="ECO:0000313" key="3">
    <source>
        <dbReference type="Proteomes" id="UP000650533"/>
    </source>
</evidence>
<dbReference type="EMBL" id="CP059669">
    <property type="protein sequence ID" value="QRW24383.1"/>
    <property type="molecule type" value="Genomic_DNA"/>
</dbReference>
<protein>
    <submittedName>
        <fullName evidence="2">Uncharacterized protein</fullName>
    </submittedName>
</protein>
<organism evidence="2 3">
    <name type="scientific">Rhizoctonia solani</name>
    <dbReference type="NCBI Taxonomy" id="456999"/>
    <lineage>
        <taxon>Eukaryota</taxon>
        <taxon>Fungi</taxon>
        <taxon>Dikarya</taxon>
        <taxon>Basidiomycota</taxon>
        <taxon>Agaricomycotina</taxon>
        <taxon>Agaricomycetes</taxon>
        <taxon>Cantharellales</taxon>
        <taxon>Ceratobasidiaceae</taxon>
        <taxon>Rhizoctonia</taxon>
    </lineage>
</organism>
<feature type="compositionally biased region" description="Polar residues" evidence="1">
    <location>
        <begin position="65"/>
        <end position="74"/>
    </location>
</feature>
<reference evidence="2" key="1">
    <citation type="submission" date="2020-05" db="EMBL/GenBank/DDBJ databases">
        <title>Evolutionary and genomic comparisons of hybrid uninucleate and nonhybrid Rhizoctonia fungi.</title>
        <authorList>
            <person name="Li C."/>
            <person name="Chen X."/>
        </authorList>
    </citation>
    <scope>NUCLEOTIDE SEQUENCE</scope>
    <source>
        <strain evidence="2">AG-1 IA</strain>
    </source>
</reference>
<dbReference type="Proteomes" id="UP000650533">
    <property type="component" value="Chromosome 12"/>
</dbReference>
<evidence type="ECO:0000256" key="1">
    <source>
        <dbReference type="SAM" id="MobiDB-lite"/>
    </source>
</evidence>
<dbReference type="RefSeq" id="XP_043184620.1">
    <property type="nucleotide sequence ID" value="XM_043331110.1"/>
</dbReference>
<name>A0A8H8P5W3_9AGAM</name>
<dbReference type="GeneID" id="67033573"/>
<feature type="region of interest" description="Disordered" evidence="1">
    <location>
        <begin position="65"/>
        <end position="94"/>
    </location>
</feature>
<evidence type="ECO:0000313" key="2">
    <source>
        <dbReference type="EMBL" id="QRW24383.1"/>
    </source>
</evidence>
<sequence length="150" mass="16227">MSKCTKQMVEDLQLTEAARSQGFPFLCSKALDPMGLQLCYVINPGTFRIIQLSNLIVPITSQEQINSSPSQCSNAAPLQSPPPSPRPAKRSHPLGQVNPISLSNIYAALVCPRSFEAFSSQLLDYQAKASQQQKTAIQASVLDANCGCDE</sequence>
<gene>
    <name evidence="2" type="ORF">RhiXN_11295</name>
</gene>
<proteinExistence type="predicted"/>
<dbReference type="KEGG" id="rsx:RhiXN_11295"/>